<protein>
    <recommendedName>
        <fullName evidence="7">TonB-dependent transporter Oar-like beta-barrel domain-containing protein</fullName>
    </recommendedName>
</protein>
<dbReference type="AlphaFoldDB" id="X1EVA4"/>
<organism evidence="8">
    <name type="scientific">marine sediment metagenome</name>
    <dbReference type="NCBI Taxonomy" id="412755"/>
    <lineage>
        <taxon>unclassified sequences</taxon>
        <taxon>metagenomes</taxon>
        <taxon>ecological metagenomes</taxon>
    </lineage>
</organism>
<gene>
    <name evidence="8" type="ORF">S03H2_05135</name>
</gene>
<dbReference type="InterPro" id="IPR057601">
    <property type="entry name" value="Oar-like_b-barrel"/>
</dbReference>
<evidence type="ECO:0000256" key="3">
    <source>
        <dbReference type="ARBA" id="ARBA00022692"/>
    </source>
</evidence>
<evidence type="ECO:0000259" key="7">
    <source>
        <dbReference type="Pfam" id="PF25183"/>
    </source>
</evidence>
<evidence type="ECO:0000313" key="8">
    <source>
        <dbReference type="EMBL" id="GAH24245.1"/>
    </source>
</evidence>
<dbReference type="Pfam" id="PF25183">
    <property type="entry name" value="OMP_b-brl_4"/>
    <property type="match status" value="1"/>
</dbReference>
<feature type="non-terminal residue" evidence="8">
    <location>
        <position position="1"/>
    </location>
</feature>
<evidence type="ECO:0000256" key="5">
    <source>
        <dbReference type="ARBA" id="ARBA00023136"/>
    </source>
</evidence>
<keyword evidence="5" id="KW-0472">Membrane</keyword>
<dbReference type="InterPro" id="IPR039426">
    <property type="entry name" value="TonB-dep_rcpt-like"/>
</dbReference>
<feature type="domain" description="TonB-dependent transporter Oar-like beta-barrel" evidence="7">
    <location>
        <begin position="42"/>
        <end position="364"/>
    </location>
</feature>
<evidence type="ECO:0000256" key="4">
    <source>
        <dbReference type="ARBA" id="ARBA00022729"/>
    </source>
</evidence>
<comment type="caution">
    <text evidence="8">The sequence shown here is derived from an EMBL/GenBank/DDBJ whole genome shotgun (WGS) entry which is preliminary data.</text>
</comment>
<reference evidence="8" key="1">
    <citation type="journal article" date="2014" name="Front. Microbiol.">
        <title>High frequency of phylogenetically diverse reductive dehalogenase-homologous genes in deep subseafloor sedimentary metagenomes.</title>
        <authorList>
            <person name="Kawai M."/>
            <person name="Futagami T."/>
            <person name="Toyoda A."/>
            <person name="Takaki Y."/>
            <person name="Nishi S."/>
            <person name="Hori S."/>
            <person name="Arai W."/>
            <person name="Tsubouchi T."/>
            <person name="Morono Y."/>
            <person name="Uchiyama I."/>
            <person name="Ito T."/>
            <person name="Fujiyama A."/>
            <person name="Inagaki F."/>
            <person name="Takami H."/>
        </authorList>
    </citation>
    <scope>NUCLEOTIDE SEQUENCE</scope>
    <source>
        <strain evidence="8">Expedition CK06-06</strain>
    </source>
</reference>
<dbReference type="PANTHER" id="PTHR30069:SF29">
    <property type="entry name" value="HEMOGLOBIN AND HEMOGLOBIN-HAPTOGLOBIN-BINDING PROTEIN 1-RELATED"/>
    <property type="match status" value="1"/>
</dbReference>
<keyword evidence="2" id="KW-0813">Transport</keyword>
<feature type="non-terminal residue" evidence="8">
    <location>
        <position position="414"/>
    </location>
</feature>
<dbReference type="InterPro" id="IPR036942">
    <property type="entry name" value="Beta-barrel_TonB_sf"/>
</dbReference>
<proteinExistence type="predicted"/>
<sequence>KTNWEGNFTLGGPIIKDRLWFFGAFDYIRDDSLPVNWSLLNTYTGRYFDAKISAEPFQNNRAWINYHYEKNTGTGWSWGLEPEWDTSMTYGATTYNHTLSGQWQFMPSSTMILTAKYLGFWTGDDPNIPEDTVGHPGYINWWKWSTQYGIAGDFPYVEAQKSSRQTFQADMTYFTEDFLGEHDIKFGAQYTKGRGNWMGGYFQNYANFTYPLGGWWGYDTGRINIDYLLGYTWYAGNAIQEGLLFYNNKETLNPFLTVRTADSLGFFIDDQWSVNDRLTFNLGLRYDRMTTKYGAGKVYEYVTSPEEINGPPAVLRDRESSGNIFDFKTFSPRVGLTYQLTGDGKTVFRASYGRYYMPLAVEFLRRFGPDMPLVNRAYQIYMIPWDIADINGNGFIEIYPFDGNPSELQEAVRQ</sequence>
<dbReference type="GO" id="GO:0009279">
    <property type="term" value="C:cell outer membrane"/>
    <property type="evidence" value="ECO:0007669"/>
    <property type="project" value="UniProtKB-SubCell"/>
</dbReference>
<evidence type="ECO:0000256" key="1">
    <source>
        <dbReference type="ARBA" id="ARBA00004571"/>
    </source>
</evidence>
<accession>X1EVA4</accession>
<evidence type="ECO:0000256" key="6">
    <source>
        <dbReference type="ARBA" id="ARBA00023237"/>
    </source>
</evidence>
<dbReference type="GO" id="GO:0015344">
    <property type="term" value="F:siderophore uptake transmembrane transporter activity"/>
    <property type="evidence" value="ECO:0007669"/>
    <property type="project" value="TreeGrafter"/>
</dbReference>
<evidence type="ECO:0000256" key="2">
    <source>
        <dbReference type="ARBA" id="ARBA00022448"/>
    </source>
</evidence>
<keyword evidence="3" id="KW-0812">Transmembrane</keyword>
<dbReference type="PANTHER" id="PTHR30069">
    <property type="entry name" value="TONB-DEPENDENT OUTER MEMBRANE RECEPTOR"/>
    <property type="match status" value="1"/>
</dbReference>
<dbReference type="EMBL" id="BARU01002109">
    <property type="protein sequence ID" value="GAH24245.1"/>
    <property type="molecule type" value="Genomic_DNA"/>
</dbReference>
<comment type="subcellular location">
    <subcellularLocation>
        <location evidence="1">Cell outer membrane</location>
        <topology evidence="1">Multi-pass membrane protein</topology>
    </subcellularLocation>
</comment>
<dbReference type="GO" id="GO:0044718">
    <property type="term" value="P:siderophore transmembrane transport"/>
    <property type="evidence" value="ECO:0007669"/>
    <property type="project" value="TreeGrafter"/>
</dbReference>
<keyword evidence="4" id="KW-0732">Signal</keyword>
<dbReference type="SUPFAM" id="SSF56935">
    <property type="entry name" value="Porins"/>
    <property type="match status" value="1"/>
</dbReference>
<dbReference type="Gene3D" id="2.40.170.20">
    <property type="entry name" value="TonB-dependent receptor, beta-barrel domain"/>
    <property type="match status" value="1"/>
</dbReference>
<keyword evidence="6" id="KW-0998">Cell outer membrane</keyword>
<name>X1EVA4_9ZZZZ</name>